<comment type="caution">
    <text evidence="7">The sequence shown here is derived from an EMBL/GenBank/DDBJ whole genome shotgun (WGS) entry which is preliminary data.</text>
</comment>
<protein>
    <recommendedName>
        <fullName evidence="9">Transcriptional regulatory protein DEP1</fullName>
    </recommendedName>
</protein>
<dbReference type="OrthoDB" id="20886at2759"/>
<evidence type="ECO:0000313" key="8">
    <source>
        <dbReference type="Proteomes" id="UP000249056"/>
    </source>
</evidence>
<evidence type="ECO:0000256" key="3">
    <source>
        <dbReference type="ARBA" id="ARBA00023015"/>
    </source>
</evidence>
<feature type="region of interest" description="Disordered" evidence="6">
    <location>
        <begin position="1"/>
        <end position="42"/>
    </location>
</feature>
<sequence length="404" mass="45841">MGAVINQGDDYAIDDELPAEEDASNPISGNISGEEGDGQQGALVNAVETILPNNEIVETADTLASPKKRGRKKKIAVENGMNMEDELEGVQNSTLVNGDDDVRNGEEGHAEIDGDDEAEVVPKTEEELEEKMSAFDQLGGIEKNFSVFRDRLYDERLAQMNPMMRCIEERREERIRVAENLREYELQTLKTYAVARRSQILVQYRQEAREIRETKMEQVGKQWYEIQHDRRNYSTGVPEYHSKLSDEEITTGSEPGFPAAPPMAQATPSEVDDDFEKMGRTRHVHQPAALSLQELATLRTVGSTSRFRPAEEQFIEQTPWANPQHPSHAHLLQRQTSAQHSPRTTSPLSQVQAQPVVILINKVVLSLERFLTYQHQPYNIPMDTLHLLERLLNITHFLMPHTHT</sequence>
<comment type="subcellular location">
    <subcellularLocation>
        <location evidence="1">Nucleus</location>
    </subcellularLocation>
</comment>
<dbReference type="InterPro" id="IPR013907">
    <property type="entry name" value="Sds3"/>
</dbReference>
<dbReference type="Proteomes" id="UP000249056">
    <property type="component" value="Unassembled WGS sequence"/>
</dbReference>
<evidence type="ECO:0000256" key="4">
    <source>
        <dbReference type="ARBA" id="ARBA00023163"/>
    </source>
</evidence>
<keyword evidence="4" id="KW-0804">Transcription</keyword>
<dbReference type="PANTHER" id="PTHR21964">
    <property type="entry name" value="BREAST CANCER METASTASIS-SUPPRESSOR 1"/>
    <property type="match status" value="1"/>
</dbReference>
<accession>A0A395ITJ2</accession>
<dbReference type="EMBL" id="QKRW01000029">
    <property type="protein sequence ID" value="RAL61669.1"/>
    <property type="molecule type" value="Genomic_DNA"/>
</dbReference>
<dbReference type="Gene3D" id="1.20.5.1500">
    <property type="match status" value="1"/>
</dbReference>
<dbReference type="GO" id="GO:0010468">
    <property type="term" value="P:regulation of gene expression"/>
    <property type="evidence" value="ECO:0007669"/>
    <property type="project" value="UniProtKB-ARBA"/>
</dbReference>
<proteinExistence type="predicted"/>
<feature type="compositionally biased region" description="Polar residues" evidence="6">
    <location>
        <begin position="333"/>
        <end position="348"/>
    </location>
</feature>
<feature type="compositionally biased region" description="Acidic residues" evidence="6">
    <location>
        <begin position="11"/>
        <end position="23"/>
    </location>
</feature>
<evidence type="ECO:0000313" key="7">
    <source>
        <dbReference type="EMBL" id="RAL61669.1"/>
    </source>
</evidence>
<dbReference type="SMART" id="SM01401">
    <property type="entry name" value="Sds3"/>
    <property type="match status" value="1"/>
</dbReference>
<dbReference type="GO" id="GO:0005654">
    <property type="term" value="C:nucleoplasm"/>
    <property type="evidence" value="ECO:0007669"/>
    <property type="project" value="UniProtKB-ARBA"/>
</dbReference>
<name>A0A395ITJ2_9HELO</name>
<organism evidence="7 8">
    <name type="scientific">Monilinia fructigena</name>
    <dbReference type="NCBI Taxonomy" id="38457"/>
    <lineage>
        <taxon>Eukaryota</taxon>
        <taxon>Fungi</taxon>
        <taxon>Dikarya</taxon>
        <taxon>Ascomycota</taxon>
        <taxon>Pezizomycotina</taxon>
        <taxon>Leotiomycetes</taxon>
        <taxon>Helotiales</taxon>
        <taxon>Sclerotiniaceae</taxon>
        <taxon>Monilinia</taxon>
    </lineage>
</organism>
<evidence type="ECO:0000256" key="5">
    <source>
        <dbReference type="ARBA" id="ARBA00023242"/>
    </source>
</evidence>
<evidence type="ECO:0000256" key="1">
    <source>
        <dbReference type="ARBA" id="ARBA00004123"/>
    </source>
</evidence>
<keyword evidence="2" id="KW-0678">Repressor</keyword>
<feature type="region of interest" description="Disordered" evidence="6">
    <location>
        <begin position="248"/>
        <end position="270"/>
    </location>
</feature>
<keyword evidence="5" id="KW-0539">Nucleus</keyword>
<dbReference type="AlphaFoldDB" id="A0A395ITJ2"/>
<gene>
    <name evidence="7" type="ORF">DID88_002737</name>
</gene>
<evidence type="ECO:0008006" key="9">
    <source>
        <dbReference type="Google" id="ProtNLM"/>
    </source>
</evidence>
<reference evidence="7 8" key="1">
    <citation type="submission" date="2018-06" db="EMBL/GenBank/DDBJ databases">
        <title>Genome Sequence of the Brown Rot Fungal Pathogen Monilinia fructigena.</title>
        <authorList>
            <person name="Landi L."/>
            <person name="De Miccolis Angelini R.M."/>
            <person name="Pollastro S."/>
            <person name="Abate D."/>
            <person name="Faretra F."/>
            <person name="Romanazzi G."/>
        </authorList>
    </citation>
    <scope>NUCLEOTIDE SEQUENCE [LARGE SCALE GENOMIC DNA]</scope>
    <source>
        <strain evidence="7 8">Mfrg269</strain>
    </source>
</reference>
<feature type="region of interest" description="Disordered" evidence="6">
    <location>
        <begin position="319"/>
        <end position="348"/>
    </location>
</feature>
<evidence type="ECO:0000256" key="2">
    <source>
        <dbReference type="ARBA" id="ARBA00022491"/>
    </source>
</evidence>
<keyword evidence="3" id="KW-0805">Transcription regulation</keyword>
<keyword evidence="8" id="KW-1185">Reference proteome</keyword>
<evidence type="ECO:0000256" key="6">
    <source>
        <dbReference type="SAM" id="MobiDB-lite"/>
    </source>
</evidence>